<keyword evidence="7" id="KW-0479">Metal-binding</keyword>
<evidence type="ECO:0000256" key="3">
    <source>
        <dbReference type="ARBA" id="ARBA00022448"/>
    </source>
</evidence>
<dbReference type="SUPFAM" id="SSF101874">
    <property type="entry name" value="YceI-like"/>
    <property type="match status" value="1"/>
</dbReference>
<protein>
    <submittedName>
        <fullName evidence="15">Cytochrome</fullName>
    </submittedName>
</protein>
<keyword evidence="6 13" id="KW-0812">Transmembrane</keyword>
<dbReference type="PANTHER" id="PTHR30529:SF7">
    <property type="entry name" value="CYTOCHROME B561 BACTERIAL_NI-HYDROGENASE DOMAIN-CONTAINING PROTEIN"/>
    <property type="match status" value="1"/>
</dbReference>
<gene>
    <name evidence="15" type="ORF">E2L08_02895</name>
</gene>
<dbReference type="Pfam" id="PF01292">
    <property type="entry name" value="Ni_hydr_CYTB"/>
    <property type="match status" value="1"/>
</dbReference>
<dbReference type="Proteomes" id="UP000295701">
    <property type="component" value="Unassembled WGS sequence"/>
</dbReference>
<keyword evidence="16" id="KW-1185">Reference proteome</keyword>
<evidence type="ECO:0000256" key="1">
    <source>
        <dbReference type="ARBA" id="ARBA00001970"/>
    </source>
</evidence>
<evidence type="ECO:0000256" key="12">
    <source>
        <dbReference type="ARBA" id="ARBA00037975"/>
    </source>
</evidence>
<dbReference type="EMBL" id="SNAA01000002">
    <property type="protein sequence ID" value="TDL83609.1"/>
    <property type="molecule type" value="Genomic_DNA"/>
</dbReference>
<organism evidence="15 16">
    <name type="scientific">Palleronia sediminis</name>
    <dbReference type="NCBI Taxonomy" id="2547833"/>
    <lineage>
        <taxon>Bacteria</taxon>
        <taxon>Pseudomonadati</taxon>
        <taxon>Pseudomonadota</taxon>
        <taxon>Alphaproteobacteria</taxon>
        <taxon>Rhodobacterales</taxon>
        <taxon>Roseobacteraceae</taxon>
        <taxon>Palleronia</taxon>
    </lineage>
</organism>
<dbReference type="OrthoDB" id="1247465at2"/>
<dbReference type="InterPro" id="IPR011577">
    <property type="entry name" value="Cyt_b561_bac/Ni-Hgenase"/>
</dbReference>
<evidence type="ECO:0000256" key="6">
    <source>
        <dbReference type="ARBA" id="ARBA00022692"/>
    </source>
</evidence>
<name>A0A4V3BAL5_9RHOB</name>
<keyword evidence="8" id="KW-0249">Electron transport</keyword>
<dbReference type="GO" id="GO:0046872">
    <property type="term" value="F:metal ion binding"/>
    <property type="evidence" value="ECO:0007669"/>
    <property type="project" value="UniProtKB-KW"/>
</dbReference>
<keyword evidence="4" id="KW-1003">Cell membrane</keyword>
<feature type="transmembrane region" description="Helical" evidence="13">
    <location>
        <begin position="97"/>
        <end position="114"/>
    </location>
</feature>
<comment type="similarity">
    <text evidence="12">Belongs to the cytochrome b561 family.</text>
</comment>
<evidence type="ECO:0000256" key="7">
    <source>
        <dbReference type="ARBA" id="ARBA00022723"/>
    </source>
</evidence>
<comment type="subcellular location">
    <subcellularLocation>
        <location evidence="2">Cell membrane</location>
        <topology evidence="2">Multi-pass membrane protein</topology>
    </subcellularLocation>
</comment>
<sequence>MPLANTAARYGTIAKGFHWLVAGLILGQIVLGVVAERWPLETEGQIAVKATLFSTHKTLGIAIFALALARILWALIQPKPAPLHPERRAETFLADTAHWVLYAALVVVPLTGWVQHASSEGFAPIWWPLGQGLPLVPKSETVHVVAGTAHYVFVVILAGTIALHVAGALKHALIDRDDTLRRMWFGPARAEAPVGYPHETGAAMPLAAAIYAGGVVAVLVLAAPALTTAEDGGAIGAGAGNWQVREGRIEIAVQQFGSRVEGSFADWTADIAFSEIPRDGRHGTVRVEVAIESLTLGSVTQQALGPDYFAAADHPTAVFAAEIVPGDVGPYLAQGTLELAGETAGIELPFTLEIEGDTARMQGETVIDRRSFGIGAGQTDPATLGFDVPVTITLTAERVE</sequence>
<dbReference type="Pfam" id="PF04264">
    <property type="entry name" value="YceI"/>
    <property type="match status" value="1"/>
</dbReference>
<comment type="cofactor">
    <cofactor evidence="1">
        <name>heme b</name>
        <dbReference type="ChEBI" id="CHEBI:60344"/>
    </cofactor>
</comment>
<proteinExistence type="inferred from homology"/>
<dbReference type="RefSeq" id="WP_133395562.1">
    <property type="nucleotide sequence ID" value="NZ_SNAA01000002.1"/>
</dbReference>
<reference evidence="15 16" key="1">
    <citation type="submission" date="2019-03" db="EMBL/GenBank/DDBJ databases">
        <title>Primorskyibacter sp. SS33 isolated from sediments.</title>
        <authorList>
            <person name="Xunke S."/>
        </authorList>
    </citation>
    <scope>NUCLEOTIDE SEQUENCE [LARGE SCALE GENOMIC DNA]</scope>
    <source>
        <strain evidence="15 16">SS33</strain>
    </source>
</reference>
<evidence type="ECO:0000256" key="8">
    <source>
        <dbReference type="ARBA" id="ARBA00022982"/>
    </source>
</evidence>
<dbReference type="GO" id="GO:0005886">
    <property type="term" value="C:plasma membrane"/>
    <property type="evidence" value="ECO:0007669"/>
    <property type="project" value="UniProtKB-SubCell"/>
</dbReference>
<evidence type="ECO:0000259" key="14">
    <source>
        <dbReference type="SMART" id="SM00867"/>
    </source>
</evidence>
<dbReference type="GO" id="GO:0020037">
    <property type="term" value="F:heme binding"/>
    <property type="evidence" value="ECO:0007669"/>
    <property type="project" value="TreeGrafter"/>
</dbReference>
<dbReference type="PANTHER" id="PTHR30529">
    <property type="entry name" value="CYTOCHROME B561"/>
    <property type="match status" value="1"/>
</dbReference>
<dbReference type="InterPro" id="IPR052168">
    <property type="entry name" value="Cytochrome_b561_oxidase"/>
</dbReference>
<accession>A0A4V3BAL5</accession>
<dbReference type="InterPro" id="IPR007372">
    <property type="entry name" value="Lipid/polyisoprenoid-bd_YceI"/>
</dbReference>
<dbReference type="InterPro" id="IPR036761">
    <property type="entry name" value="TTHA0802/YceI-like_sf"/>
</dbReference>
<dbReference type="Gene3D" id="2.40.128.110">
    <property type="entry name" value="Lipid/polyisoprenoid-binding, YceI-like"/>
    <property type="match status" value="1"/>
</dbReference>
<feature type="transmembrane region" description="Helical" evidence="13">
    <location>
        <begin position="151"/>
        <end position="173"/>
    </location>
</feature>
<keyword evidence="9 13" id="KW-1133">Transmembrane helix</keyword>
<evidence type="ECO:0000256" key="10">
    <source>
        <dbReference type="ARBA" id="ARBA00023004"/>
    </source>
</evidence>
<dbReference type="SUPFAM" id="SSF81342">
    <property type="entry name" value="Transmembrane di-heme cytochromes"/>
    <property type="match status" value="1"/>
</dbReference>
<keyword evidence="3" id="KW-0813">Transport</keyword>
<feature type="transmembrane region" description="Helical" evidence="13">
    <location>
        <begin position="17"/>
        <end position="38"/>
    </location>
</feature>
<dbReference type="InterPro" id="IPR016174">
    <property type="entry name" value="Di-haem_cyt_TM"/>
</dbReference>
<evidence type="ECO:0000256" key="9">
    <source>
        <dbReference type="ARBA" id="ARBA00022989"/>
    </source>
</evidence>
<keyword evidence="5" id="KW-0349">Heme</keyword>
<evidence type="ECO:0000256" key="2">
    <source>
        <dbReference type="ARBA" id="ARBA00004651"/>
    </source>
</evidence>
<dbReference type="GO" id="GO:0022904">
    <property type="term" value="P:respiratory electron transport chain"/>
    <property type="evidence" value="ECO:0007669"/>
    <property type="project" value="InterPro"/>
</dbReference>
<dbReference type="AlphaFoldDB" id="A0A4V3BAL5"/>
<dbReference type="Gene3D" id="1.20.950.20">
    <property type="entry name" value="Transmembrane di-heme cytochromes, Chain C"/>
    <property type="match status" value="1"/>
</dbReference>
<comment type="caution">
    <text evidence="15">The sequence shown here is derived from an EMBL/GenBank/DDBJ whole genome shotgun (WGS) entry which is preliminary data.</text>
</comment>
<evidence type="ECO:0000313" key="16">
    <source>
        <dbReference type="Proteomes" id="UP000295701"/>
    </source>
</evidence>
<dbReference type="GO" id="GO:0009055">
    <property type="term" value="F:electron transfer activity"/>
    <property type="evidence" value="ECO:0007669"/>
    <property type="project" value="InterPro"/>
</dbReference>
<keyword evidence="10" id="KW-0408">Iron</keyword>
<evidence type="ECO:0000256" key="5">
    <source>
        <dbReference type="ARBA" id="ARBA00022617"/>
    </source>
</evidence>
<evidence type="ECO:0000256" key="11">
    <source>
        <dbReference type="ARBA" id="ARBA00023136"/>
    </source>
</evidence>
<dbReference type="SMART" id="SM00867">
    <property type="entry name" value="YceI"/>
    <property type="match status" value="1"/>
</dbReference>
<keyword evidence="11 13" id="KW-0472">Membrane</keyword>
<evidence type="ECO:0000256" key="13">
    <source>
        <dbReference type="SAM" id="Phobius"/>
    </source>
</evidence>
<feature type="domain" description="Lipid/polyisoprenoid-binding YceI-like" evidence="14">
    <location>
        <begin position="241"/>
        <end position="397"/>
    </location>
</feature>
<evidence type="ECO:0000313" key="15">
    <source>
        <dbReference type="EMBL" id="TDL83609.1"/>
    </source>
</evidence>
<feature type="transmembrane region" description="Helical" evidence="13">
    <location>
        <begin position="58"/>
        <end position="76"/>
    </location>
</feature>
<evidence type="ECO:0000256" key="4">
    <source>
        <dbReference type="ARBA" id="ARBA00022475"/>
    </source>
</evidence>